<evidence type="ECO:0000256" key="1">
    <source>
        <dbReference type="SAM" id="MobiDB-lite"/>
    </source>
</evidence>
<dbReference type="VEuPathDB" id="FungiDB:SeMB42_g04405"/>
<proteinExistence type="predicted"/>
<comment type="caution">
    <text evidence="2">The sequence shown here is derived from an EMBL/GenBank/DDBJ whole genome shotgun (WGS) entry which is preliminary data.</text>
</comment>
<reference evidence="2 3" key="1">
    <citation type="journal article" date="2019" name="Sci. Rep.">
        <title>Comparative genomics of chytrid fungi reveal insights into the obligate biotrophic and pathogenic lifestyle of Synchytrium endobioticum.</title>
        <authorList>
            <person name="van de Vossenberg B.T.L.H."/>
            <person name="Warris S."/>
            <person name="Nguyen H.D.T."/>
            <person name="van Gent-Pelzer M.P.E."/>
            <person name="Joly D.L."/>
            <person name="van de Geest H.C."/>
            <person name="Bonants P.J.M."/>
            <person name="Smith D.S."/>
            <person name="Levesque C.A."/>
            <person name="van der Lee T.A.J."/>
        </authorList>
    </citation>
    <scope>NUCLEOTIDE SEQUENCE [LARGE SCALE GENOMIC DNA]</scope>
    <source>
        <strain evidence="2 3">MB42</strain>
    </source>
</reference>
<dbReference type="AlphaFoldDB" id="A0A507CYM4"/>
<evidence type="ECO:0000313" key="2">
    <source>
        <dbReference type="EMBL" id="TPX44273.1"/>
    </source>
</evidence>
<feature type="region of interest" description="Disordered" evidence="1">
    <location>
        <begin position="1"/>
        <end position="23"/>
    </location>
</feature>
<dbReference type="EMBL" id="QEAN01000176">
    <property type="protein sequence ID" value="TPX44273.1"/>
    <property type="molecule type" value="Genomic_DNA"/>
</dbReference>
<name>A0A507CYM4_9FUNG</name>
<gene>
    <name evidence="2" type="ORF">SeMB42_g04405</name>
</gene>
<evidence type="ECO:0000313" key="3">
    <source>
        <dbReference type="Proteomes" id="UP000317494"/>
    </source>
</evidence>
<accession>A0A507CYM4</accession>
<keyword evidence="3" id="KW-1185">Reference proteome</keyword>
<sequence>MRKAAAAVHGHHLDSSRGQPINQARHRHQLTTQHNTPSLAFHIPYRLPCSQHIEGPSDSVGRAEPSTWDKIYSTLSPNPPPDGISSSLSS</sequence>
<feature type="region of interest" description="Disordered" evidence="1">
    <location>
        <begin position="53"/>
        <end position="90"/>
    </location>
</feature>
<protein>
    <submittedName>
        <fullName evidence="2">Uncharacterized protein</fullName>
    </submittedName>
</protein>
<organism evidence="2 3">
    <name type="scientific">Synchytrium endobioticum</name>
    <dbReference type="NCBI Taxonomy" id="286115"/>
    <lineage>
        <taxon>Eukaryota</taxon>
        <taxon>Fungi</taxon>
        <taxon>Fungi incertae sedis</taxon>
        <taxon>Chytridiomycota</taxon>
        <taxon>Chytridiomycota incertae sedis</taxon>
        <taxon>Chytridiomycetes</taxon>
        <taxon>Synchytriales</taxon>
        <taxon>Synchytriaceae</taxon>
        <taxon>Synchytrium</taxon>
    </lineage>
</organism>
<dbReference type="Proteomes" id="UP000317494">
    <property type="component" value="Unassembled WGS sequence"/>
</dbReference>